<proteinExistence type="inferred from homology"/>
<keyword evidence="9" id="KW-1133">Transmembrane helix</keyword>
<evidence type="ECO:0000313" key="12">
    <source>
        <dbReference type="RefSeq" id="XP_006822651.1"/>
    </source>
</evidence>
<dbReference type="InterPro" id="IPR037519">
    <property type="entry name" value="LITAF_fam"/>
</dbReference>
<evidence type="ECO:0000256" key="3">
    <source>
        <dbReference type="ARBA" id="ARBA00004630"/>
    </source>
</evidence>
<evidence type="ECO:0000256" key="7">
    <source>
        <dbReference type="ARBA" id="ARBA00023136"/>
    </source>
</evidence>
<dbReference type="Proteomes" id="UP000694865">
    <property type="component" value="Unplaced"/>
</dbReference>
<keyword evidence="5" id="KW-0479">Metal-binding</keyword>
<dbReference type="PANTHER" id="PTHR23292">
    <property type="entry name" value="LIPOPOLYSACCHARIDE-INDUCED TUMOR NECROSIS FACTOR-ALPHA FACTOR"/>
    <property type="match status" value="1"/>
</dbReference>
<dbReference type="Pfam" id="PF10601">
    <property type="entry name" value="zf-LITAF-like"/>
    <property type="match status" value="1"/>
</dbReference>
<dbReference type="SMART" id="SM00714">
    <property type="entry name" value="LITAF"/>
    <property type="match status" value="1"/>
</dbReference>
<keyword evidence="6" id="KW-0862">Zinc</keyword>
<reference evidence="12" key="1">
    <citation type="submission" date="2025-08" db="UniProtKB">
        <authorList>
            <consortium name="RefSeq"/>
        </authorList>
    </citation>
    <scope>IDENTIFICATION</scope>
    <source>
        <tissue evidence="12">Testes</tissue>
    </source>
</reference>
<dbReference type="RefSeq" id="XP_006822651.1">
    <property type="nucleotide sequence ID" value="XM_006822588.1"/>
</dbReference>
<feature type="domain" description="LITAF" evidence="10">
    <location>
        <begin position="52"/>
        <end position="136"/>
    </location>
</feature>
<comment type="subcellular location">
    <subcellularLocation>
        <location evidence="2">Endosome membrane</location>
        <topology evidence="2">Peripheral membrane protein</topology>
    </subcellularLocation>
    <subcellularLocation>
        <location evidence="1">Late endosome membrane</location>
    </subcellularLocation>
    <subcellularLocation>
        <location evidence="3">Lysosome membrane</location>
        <topology evidence="3">Peripheral membrane protein</topology>
        <orientation evidence="3">Cytoplasmic side</orientation>
    </subcellularLocation>
</comment>
<dbReference type="PROSITE" id="PS51837">
    <property type="entry name" value="LITAF"/>
    <property type="match status" value="1"/>
</dbReference>
<accession>A0ABM0MRL0</accession>
<evidence type="ECO:0000256" key="8">
    <source>
        <dbReference type="SAM" id="MobiDB-lite"/>
    </source>
</evidence>
<dbReference type="PANTHER" id="PTHR23292:SF6">
    <property type="entry name" value="FI16602P1-RELATED"/>
    <property type="match status" value="1"/>
</dbReference>
<evidence type="ECO:0000256" key="4">
    <source>
        <dbReference type="ARBA" id="ARBA00005975"/>
    </source>
</evidence>
<keyword evidence="7 9" id="KW-0472">Membrane</keyword>
<evidence type="ECO:0000256" key="9">
    <source>
        <dbReference type="SAM" id="Phobius"/>
    </source>
</evidence>
<protein>
    <submittedName>
        <fullName evidence="12">Lipopolysaccharide-induced tumor necrosis factor-alpha factor homolog</fullName>
    </submittedName>
</protein>
<feature type="transmembrane region" description="Helical" evidence="9">
    <location>
        <begin position="89"/>
        <end position="117"/>
    </location>
</feature>
<evidence type="ECO:0000256" key="6">
    <source>
        <dbReference type="ARBA" id="ARBA00022833"/>
    </source>
</evidence>
<name>A0ABM0MRL0_SACKO</name>
<dbReference type="InterPro" id="IPR006629">
    <property type="entry name" value="LITAF"/>
</dbReference>
<feature type="region of interest" description="Disordered" evidence="8">
    <location>
        <begin position="1"/>
        <end position="23"/>
    </location>
</feature>
<keyword evidence="9" id="KW-0812">Transmembrane</keyword>
<gene>
    <name evidence="12" type="primary">LOC100368690</name>
</gene>
<sequence length="138" mass="15413">MGEPTKSAEQQPPPPYNTASPEYPQQHAAYPQQVYSQSNQSHTSTVVVTQPVVTNLISGQIIYRDVPIQQQCPSCHQHIVTRMDYEFGLLVWLIAGLICIVGGWLGCCLIPFCIPALQDVTHHCPNCTTYLGRYDRVN</sequence>
<evidence type="ECO:0000313" key="11">
    <source>
        <dbReference type="Proteomes" id="UP000694865"/>
    </source>
</evidence>
<evidence type="ECO:0000256" key="5">
    <source>
        <dbReference type="ARBA" id="ARBA00022723"/>
    </source>
</evidence>
<dbReference type="GeneID" id="100368690"/>
<evidence type="ECO:0000259" key="10">
    <source>
        <dbReference type="PROSITE" id="PS51837"/>
    </source>
</evidence>
<evidence type="ECO:0000256" key="2">
    <source>
        <dbReference type="ARBA" id="ARBA00004481"/>
    </source>
</evidence>
<organism evidence="11 12">
    <name type="scientific">Saccoglossus kowalevskii</name>
    <name type="common">Acorn worm</name>
    <dbReference type="NCBI Taxonomy" id="10224"/>
    <lineage>
        <taxon>Eukaryota</taxon>
        <taxon>Metazoa</taxon>
        <taxon>Hemichordata</taxon>
        <taxon>Enteropneusta</taxon>
        <taxon>Harrimaniidae</taxon>
        <taxon>Saccoglossus</taxon>
    </lineage>
</organism>
<evidence type="ECO:0000256" key="1">
    <source>
        <dbReference type="ARBA" id="ARBA00004414"/>
    </source>
</evidence>
<comment type="similarity">
    <text evidence="4">Belongs to the CDIP1/LITAF family.</text>
</comment>
<keyword evidence="11" id="KW-1185">Reference proteome</keyword>